<evidence type="ECO:0000256" key="2">
    <source>
        <dbReference type="ARBA" id="ARBA00022598"/>
    </source>
</evidence>
<reference evidence="10 11" key="1">
    <citation type="journal article" date="2016" name="Nat. Commun.">
        <title>Thousands of microbial genomes shed light on interconnected biogeochemical processes in an aquifer system.</title>
        <authorList>
            <person name="Anantharaman K."/>
            <person name="Brown C.T."/>
            <person name="Hug L.A."/>
            <person name="Sharon I."/>
            <person name="Castelle C.J."/>
            <person name="Probst A.J."/>
            <person name="Thomas B.C."/>
            <person name="Singh A."/>
            <person name="Wilkins M.J."/>
            <person name="Karaoz U."/>
            <person name="Brodie E.L."/>
            <person name="Williams K.H."/>
            <person name="Hubbard S.S."/>
            <person name="Banfield J.F."/>
        </authorList>
    </citation>
    <scope>NUCLEOTIDE SEQUENCE [LARGE SCALE GENOMIC DNA]</scope>
</reference>
<dbReference type="PANTHER" id="PTHR43326">
    <property type="entry name" value="METHIONYL-TRNA SYNTHETASE"/>
    <property type="match status" value="1"/>
</dbReference>
<dbReference type="Gene3D" id="1.10.730.10">
    <property type="entry name" value="Isoleucyl-tRNA Synthetase, Domain 1"/>
    <property type="match status" value="1"/>
</dbReference>
<dbReference type="InterPro" id="IPR014729">
    <property type="entry name" value="Rossmann-like_a/b/a_fold"/>
</dbReference>
<evidence type="ECO:0000313" key="10">
    <source>
        <dbReference type="EMBL" id="OHA54366.1"/>
    </source>
</evidence>
<dbReference type="Gene3D" id="2.170.220.10">
    <property type="match status" value="1"/>
</dbReference>
<keyword evidence="2 8" id="KW-0436">Ligase</keyword>
<evidence type="ECO:0000256" key="7">
    <source>
        <dbReference type="ARBA" id="ARBA00047364"/>
    </source>
</evidence>
<evidence type="ECO:0000313" key="11">
    <source>
        <dbReference type="Proteomes" id="UP000177575"/>
    </source>
</evidence>
<dbReference type="InterPro" id="IPR033911">
    <property type="entry name" value="MetRS_core"/>
</dbReference>
<dbReference type="PANTHER" id="PTHR43326:SF1">
    <property type="entry name" value="METHIONINE--TRNA LIGASE, MITOCHONDRIAL"/>
    <property type="match status" value="1"/>
</dbReference>
<dbReference type="EC" id="6.1.1.10" evidence="1"/>
<dbReference type="GO" id="GO:0005524">
    <property type="term" value="F:ATP binding"/>
    <property type="evidence" value="ECO:0007669"/>
    <property type="project" value="UniProtKB-KW"/>
</dbReference>
<organism evidence="10 11">
    <name type="scientific">Candidatus Veblenbacteria bacterium RIFOXYB1_FULL_43_13</name>
    <dbReference type="NCBI Taxonomy" id="1802426"/>
    <lineage>
        <taxon>Bacteria</taxon>
        <taxon>Candidatus Vebleniibacteriota</taxon>
    </lineage>
</organism>
<keyword evidence="4 8" id="KW-0067">ATP-binding</keyword>
<dbReference type="Pfam" id="PF09334">
    <property type="entry name" value="tRNA-synt_1g"/>
    <property type="match status" value="2"/>
</dbReference>
<dbReference type="SUPFAM" id="SSF47323">
    <property type="entry name" value="Anticodon-binding domain of a subclass of class I aminoacyl-tRNA synthetases"/>
    <property type="match status" value="1"/>
</dbReference>
<dbReference type="SUPFAM" id="SSF52374">
    <property type="entry name" value="Nucleotidylyl transferase"/>
    <property type="match status" value="1"/>
</dbReference>
<keyword evidence="3 8" id="KW-0547">Nucleotide-binding</keyword>
<evidence type="ECO:0000259" key="9">
    <source>
        <dbReference type="Pfam" id="PF09334"/>
    </source>
</evidence>
<comment type="caution">
    <text evidence="10">The sequence shown here is derived from an EMBL/GenBank/DDBJ whole genome shotgun (WGS) entry which is preliminary data.</text>
</comment>
<dbReference type="InterPro" id="IPR015413">
    <property type="entry name" value="Methionyl/Leucyl_tRNA_Synth"/>
</dbReference>
<dbReference type="EMBL" id="MHTC01000051">
    <property type="protein sequence ID" value="OHA54366.1"/>
    <property type="molecule type" value="Genomic_DNA"/>
</dbReference>
<keyword evidence="6 8" id="KW-0030">Aminoacyl-tRNA synthetase</keyword>
<evidence type="ECO:0000256" key="6">
    <source>
        <dbReference type="ARBA" id="ARBA00023146"/>
    </source>
</evidence>
<evidence type="ECO:0000256" key="8">
    <source>
        <dbReference type="RuleBase" id="RU363039"/>
    </source>
</evidence>
<name>A0A1G2Q1A9_9BACT</name>
<dbReference type="CDD" id="cd00814">
    <property type="entry name" value="MetRS_core"/>
    <property type="match status" value="1"/>
</dbReference>
<keyword evidence="5 8" id="KW-0648">Protein biosynthesis</keyword>
<feature type="domain" description="Methionyl/Leucyl tRNA synthetase" evidence="9">
    <location>
        <begin position="5"/>
        <end position="147"/>
    </location>
</feature>
<dbReference type="Gene3D" id="3.40.50.620">
    <property type="entry name" value="HUPs"/>
    <property type="match status" value="1"/>
</dbReference>
<feature type="domain" description="Methionyl/Leucyl tRNA synthetase" evidence="9">
    <location>
        <begin position="149"/>
        <end position="364"/>
    </location>
</feature>
<evidence type="ECO:0000256" key="5">
    <source>
        <dbReference type="ARBA" id="ARBA00022917"/>
    </source>
</evidence>
<evidence type="ECO:0000256" key="3">
    <source>
        <dbReference type="ARBA" id="ARBA00022741"/>
    </source>
</evidence>
<dbReference type="PRINTS" id="PR01041">
    <property type="entry name" value="TRNASYNTHMET"/>
</dbReference>
<gene>
    <name evidence="10" type="ORF">A2388_01915</name>
</gene>
<dbReference type="InterPro" id="IPR009080">
    <property type="entry name" value="tRNAsynth_Ia_anticodon-bd"/>
</dbReference>
<comment type="similarity">
    <text evidence="8">Belongs to the class-I aminoacyl-tRNA synthetase family.</text>
</comment>
<comment type="catalytic activity">
    <reaction evidence="7">
        <text>tRNA(Met) + L-methionine + ATP = L-methionyl-tRNA(Met) + AMP + diphosphate</text>
        <dbReference type="Rhea" id="RHEA:13481"/>
        <dbReference type="Rhea" id="RHEA-COMP:9667"/>
        <dbReference type="Rhea" id="RHEA-COMP:9698"/>
        <dbReference type="ChEBI" id="CHEBI:30616"/>
        <dbReference type="ChEBI" id="CHEBI:33019"/>
        <dbReference type="ChEBI" id="CHEBI:57844"/>
        <dbReference type="ChEBI" id="CHEBI:78442"/>
        <dbReference type="ChEBI" id="CHEBI:78530"/>
        <dbReference type="ChEBI" id="CHEBI:456215"/>
        <dbReference type="EC" id="6.1.1.10"/>
    </reaction>
</comment>
<dbReference type="InterPro" id="IPR023457">
    <property type="entry name" value="Met-tRNA_synth_2"/>
</dbReference>
<dbReference type="AlphaFoldDB" id="A0A1G2Q1A9"/>
<proteinExistence type="inferred from homology"/>
<dbReference type="Proteomes" id="UP000177575">
    <property type="component" value="Unassembled WGS sequence"/>
</dbReference>
<dbReference type="GO" id="GO:0004825">
    <property type="term" value="F:methionine-tRNA ligase activity"/>
    <property type="evidence" value="ECO:0007669"/>
    <property type="project" value="UniProtKB-EC"/>
</dbReference>
<evidence type="ECO:0000256" key="4">
    <source>
        <dbReference type="ARBA" id="ARBA00022840"/>
    </source>
</evidence>
<evidence type="ECO:0000256" key="1">
    <source>
        <dbReference type="ARBA" id="ARBA00012838"/>
    </source>
</evidence>
<sequence>MSRFYITTAIPYVNAKPHIGFALELVQADVIARYQRLKLGGENVYFLTGADENALKNVQAAEKEGRSTSEYVAEMSDRFRSLASALNISNNDFIRTTEQRHVKGATKLWQSCKPDDIYKKSYSGLYCVGCEQYYTEDELVDGVCPDHKVKPELVTEENYFFKLSSYQHKLEQLINNDEFKITPESRKNEMLAFIRRGLEDFSISRSRERARNWGVPVPGDDSQVMYVWFDALSNYLNALGYAANDSLYKEFWDNSGRKLHVIGKGITRFHCIYWPAMLLSAGLPLPNEVFVHGYVTVDGQKISKSLGNTVDPVELVNKYGSEPVRYYLLREIPAWEDGDYSEAKFKQRYESDLANGLGNTLSRVTNMIEKFGNGKFIQAEGVNAYTPAAASAIEIAMRSYRFEAALLAIFNVIGEIDAEIEKNKPWEMAKEEKFNDIQKLLSKWGTMLLDVSHYLKPFLPDAAKKIEDKLREHNITKAEPLFPRLN</sequence>
<accession>A0A1G2Q1A9</accession>
<dbReference type="FunFam" id="2.170.220.10:FF:000001">
    <property type="entry name" value="methionine--tRNA ligase, mitochondrial"/>
    <property type="match status" value="1"/>
</dbReference>
<protein>
    <recommendedName>
        <fullName evidence="1">methionine--tRNA ligase</fullName>
        <ecNumber evidence="1">6.1.1.10</ecNumber>
    </recommendedName>
</protein>
<dbReference type="GO" id="GO:0006431">
    <property type="term" value="P:methionyl-tRNA aminoacylation"/>
    <property type="evidence" value="ECO:0007669"/>
    <property type="project" value="InterPro"/>
</dbReference>